<evidence type="ECO:0000313" key="2">
    <source>
        <dbReference type="EMBL" id="NMD99941.1"/>
    </source>
</evidence>
<dbReference type="PANTHER" id="PTHR32294">
    <property type="entry name" value="DNA POLYMERASE III SUBUNIT ALPHA"/>
    <property type="match status" value="1"/>
</dbReference>
<organism evidence="2 3">
    <name type="scientific">Selenomonas bovis</name>
    <dbReference type="NCBI Taxonomy" id="416586"/>
    <lineage>
        <taxon>Bacteria</taxon>
        <taxon>Bacillati</taxon>
        <taxon>Bacillota</taxon>
        <taxon>Negativicutes</taxon>
        <taxon>Selenomonadales</taxon>
        <taxon>Selenomonadaceae</taxon>
        <taxon>Selenomonas</taxon>
    </lineage>
</organism>
<feature type="non-terminal residue" evidence="2">
    <location>
        <position position="213"/>
    </location>
</feature>
<name>A0A848BG19_9FIRM</name>
<evidence type="ECO:0000259" key="1">
    <source>
        <dbReference type="Pfam" id="PF17657"/>
    </source>
</evidence>
<dbReference type="PANTHER" id="PTHR32294:SF0">
    <property type="entry name" value="DNA POLYMERASE III SUBUNIT ALPHA"/>
    <property type="match status" value="1"/>
</dbReference>
<dbReference type="AlphaFoldDB" id="A0A848BG19"/>
<proteinExistence type="predicted"/>
<keyword evidence="2" id="KW-0808">Transferase</keyword>
<gene>
    <name evidence="2" type="primary">dnaE</name>
    <name evidence="2" type="ORF">HF878_10870</name>
</gene>
<comment type="caution">
    <text evidence="2">The sequence shown here is derived from an EMBL/GenBank/DDBJ whole genome shotgun (WGS) entry which is preliminary data.</text>
</comment>
<dbReference type="GO" id="GO:0008408">
    <property type="term" value="F:3'-5' exonuclease activity"/>
    <property type="evidence" value="ECO:0007669"/>
    <property type="project" value="InterPro"/>
</dbReference>
<keyword evidence="2" id="KW-0548">Nucleotidyltransferase</keyword>
<dbReference type="Proteomes" id="UP000543804">
    <property type="component" value="Unassembled WGS sequence"/>
</dbReference>
<dbReference type="Pfam" id="PF17657">
    <property type="entry name" value="DNA_pol3_finger"/>
    <property type="match status" value="1"/>
</dbReference>
<accession>A0A848BG19</accession>
<feature type="non-terminal residue" evidence="2">
    <location>
        <position position="1"/>
    </location>
</feature>
<evidence type="ECO:0000313" key="3">
    <source>
        <dbReference type="Proteomes" id="UP000543804"/>
    </source>
</evidence>
<keyword evidence="3" id="KW-1185">Reference proteome</keyword>
<dbReference type="GO" id="GO:0003887">
    <property type="term" value="F:DNA-directed DNA polymerase activity"/>
    <property type="evidence" value="ECO:0007669"/>
    <property type="project" value="UniProtKB-EC"/>
</dbReference>
<sequence>IRDCVNFIKKRTGHVVDLEFESMPLDDKAVSDMLCNGGTFGVFQMESAGMTELVKKLQPKTYFDLVPLVALYRPGPLGSGMVDDFVERRHGRQKITYMHPWLEPILKETYGVILYQEQVMQIVQKLGNFTLGEADLMRRAMGHKEPELLMAQEEKFVKGCLANHIDEALSRKIFELMLQFASYGFNKSHSAAYAFVAYQTAYLKAHYPCEYMA</sequence>
<dbReference type="GO" id="GO:0006260">
    <property type="term" value="P:DNA replication"/>
    <property type="evidence" value="ECO:0007669"/>
    <property type="project" value="InterPro"/>
</dbReference>
<dbReference type="InterPro" id="IPR004805">
    <property type="entry name" value="DnaE2/DnaE/PolC"/>
</dbReference>
<dbReference type="EMBL" id="JABAFA010000106">
    <property type="protein sequence ID" value="NMD99941.1"/>
    <property type="molecule type" value="Genomic_DNA"/>
</dbReference>
<reference evidence="2 3" key="1">
    <citation type="submission" date="2020-04" db="EMBL/GenBank/DDBJ databases">
        <authorList>
            <person name="Hitch T.C.A."/>
            <person name="Wylensek D."/>
            <person name="Clavel T."/>
        </authorList>
    </citation>
    <scope>NUCLEOTIDE SEQUENCE [LARGE SCALE GENOMIC DNA]</scope>
    <source>
        <strain evidence="2 3">PG-130-P53-12</strain>
    </source>
</reference>
<dbReference type="EC" id="2.7.7.7" evidence="2"/>
<protein>
    <submittedName>
        <fullName evidence="2">DNA polymerase III subunit alpha</fullName>
        <ecNumber evidence="2">2.7.7.7</ecNumber>
    </submittedName>
</protein>
<feature type="domain" description="DNA polymerase III alpha subunit finger" evidence="1">
    <location>
        <begin position="1"/>
        <end position="163"/>
    </location>
</feature>
<dbReference type="InterPro" id="IPR040982">
    <property type="entry name" value="DNA_pol3_finger"/>
</dbReference>